<evidence type="ECO:0000256" key="1">
    <source>
        <dbReference type="SAM" id="MobiDB-lite"/>
    </source>
</evidence>
<evidence type="ECO:0000313" key="2">
    <source>
        <dbReference type="EMBL" id="VBA68773.1"/>
    </source>
</evidence>
<proteinExistence type="predicted"/>
<dbReference type="Proteomes" id="UP000268285">
    <property type="component" value="Unassembled WGS sequence"/>
</dbReference>
<accession>A0A498R0N9</accession>
<sequence>MIGQRVGRSLVGQPQGADHSPVRVADERTLPACARGNRTDGRGWSAMDVPLALTKTHVWARGVRDFRLVRRGITRRLHPQPPVDDQGRVRPRHYPPRSRSYMDDALMNREMYDHVRDEPLRLISRLGFRLRRS</sequence>
<gene>
    <name evidence="2" type="ORF">LAUMK142_05807</name>
</gene>
<dbReference type="AlphaFoldDB" id="A0A498R0N9"/>
<feature type="region of interest" description="Disordered" evidence="1">
    <location>
        <begin position="1"/>
        <end position="22"/>
    </location>
</feature>
<reference evidence="2 3" key="1">
    <citation type="submission" date="2018-09" db="EMBL/GenBank/DDBJ databases">
        <authorList>
            <person name="Tagini F."/>
        </authorList>
    </citation>
    <scope>NUCLEOTIDE SEQUENCE [LARGE SCALE GENOMIC DNA]</scope>
    <source>
        <strain evidence="2 3">MK142</strain>
    </source>
</reference>
<dbReference type="EMBL" id="UPHU01000002">
    <property type="protein sequence ID" value="VBA68773.1"/>
    <property type="molecule type" value="Genomic_DNA"/>
</dbReference>
<organism evidence="2 3">
    <name type="scientific">Mycobacterium pseudokansasii</name>
    <dbReference type="NCBI Taxonomy" id="2341080"/>
    <lineage>
        <taxon>Bacteria</taxon>
        <taxon>Bacillati</taxon>
        <taxon>Actinomycetota</taxon>
        <taxon>Actinomycetes</taxon>
        <taxon>Mycobacteriales</taxon>
        <taxon>Mycobacteriaceae</taxon>
        <taxon>Mycobacterium</taxon>
    </lineage>
</organism>
<keyword evidence="3" id="KW-1185">Reference proteome</keyword>
<name>A0A498R0N9_9MYCO</name>
<feature type="region of interest" description="Disordered" evidence="1">
    <location>
        <begin position="74"/>
        <end position="100"/>
    </location>
</feature>
<protein>
    <submittedName>
        <fullName evidence="2">Uncharacterized protein</fullName>
    </submittedName>
</protein>
<evidence type="ECO:0000313" key="3">
    <source>
        <dbReference type="Proteomes" id="UP000268285"/>
    </source>
</evidence>